<accession>A0AAN7FGP9</accession>
<keyword evidence="3" id="KW-1185">Reference proteome</keyword>
<proteinExistence type="predicted"/>
<evidence type="ECO:0000259" key="1">
    <source>
        <dbReference type="Pfam" id="PF03031"/>
    </source>
</evidence>
<dbReference type="EMBL" id="JAXUIC010000004">
    <property type="protein sequence ID" value="KAK4593473.1"/>
    <property type="molecule type" value="Genomic_DNA"/>
</dbReference>
<gene>
    <name evidence="2" type="ORF">RGQ29_017545</name>
</gene>
<organism evidence="2 3">
    <name type="scientific">Quercus rubra</name>
    <name type="common">Northern red oak</name>
    <name type="synonym">Quercus borealis</name>
    <dbReference type="NCBI Taxonomy" id="3512"/>
    <lineage>
        <taxon>Eukaryota</taxon>
        <taxon>Viridiplantae</taxon>
        <taxon>Streptophyta</taxon>
        <taxon>Embryophyta</taxon>
        <taxon>Tracheophyta</taxon>
        <taxon>Spermatophyta</taxon>
        <taxon>Magnoliopsida</taxon>
        <taxon>eudicotyledons</taxon>
        <taxon>Gunneridae</taxon>
        <taxon>Pentapetalae</taxon>
        <taxon>rosids</taxon>
        <taxon>fabids</taxon>
        <taxon>Fagales</taxon>
        <taxon>Fagaceae</taxon>
        <taxon>Quercus</taxon>
    </lineage>
</organism>
<dbReference type="Pfam" id="PF03031">
    <property type="entry name" value="NIF"/>
    <property type="match status" value="1"/>
</dbReference>
<protein>
    <recommendedName>
        <fullName evidence="1">FCP1 homology domain-containing protein</fullName>
    </recommendedName>
</protein>
<evidence type="ECO:0000313" key="3">
    <source>
        <dbReference type="Proteomes" id="UP001324115"/>
    </source>
</evidence>
<name>A0AAN7FGP9_QUERU</name>
<dbReference type="Gene3D" id="3.40.50.1000">
    <property type="entry name" value="HAD superfamily/HAD-like"/>
    <property type="match status" value="1"/>
</dbReference>
<feature type="domain" description="FCP1 homology" evidence="1">
    <location>
        <begin position="46"/>
        <end position="91"/>
    </location>
</feature>
<evidence type="ECO:0000313" key="2">
    <source>
        <dbReference type="EMBL" id="KAK4593473.1"/>
    </source>
</evidence>
<comment type="caution">
    <text evidence="2">The sequence shown here is derived from an EMBL/GenBank/DDBJ whole genome shotgun (WGS) entry which is preliminary data.</text>
</comment>
<dbReference type="InterPro" id="IPR004274">
    <property type="entry name" value="FCP1_dom"/>
</dbReference>
<dbReference type="Proteomes" id="UP001324115">
    <property type="component" value="Unassembled WGS sequence"/>
</dbReference>
<dbReference type="AlphaFoldDB" id="A0AAN7FGP9"/>
<sequence length="97" mass="12087">MFRFLTKVWPFERLDVLVALWYSKIMKWTYVKKGSLFMVKFMQIDMKTKLTIRKTYMMTKLRPFICSFLKEESEMFEMYIYAMGDRLYWKWLSCLIL</sequence>
<dbReference type="InterPro" id="IPR023214">
    <property type="entry name" value="HAD_sf"/>
</dbReference>
<reference evidence="2 3" key="1">
    <citation type="journal article" date="2023" name="G3 (Bethesda)">
        <title>A haplotype-resolved chromosome-scale genome for Quercus rubra L. provides insights into the genetics of adaptive traits for red oak species.</title>
        <authorList>
            <person name="Kapoor B."/>
            <person name="Jenkins J."/>
            <person name="Schmutz J."/>
            <person name="Zhebentyayeva T."/>
            <person name="Kuelheim C."/>
            <person name="Coggeshall M."/>
            <person name="Heim C."/>
            <person name="Lasky J.R."/>
            <person name="Leites L."/>
            <person name="Islam-Faridi N."/>
            <person name="Romero-Severson J."/>
            <person name="DeLeo V.L."/>
            <person name="Lucas S.M."/>
            <person name="Lazic D."/>
            <person name="Gailing O."/>
            <person name="Carlson J."/>
            <person name="Staton M."/>
        </authorList>
    </citation>
    <scope>NUCLEOTIDE SEQUENCE [LARGE SCALE GENOMIC DNA]</scope>
    <source>
        <strain evidence="2">Pseudo-F2</strain>
    </source>
</reference>